<dbReference type="Gene3D" id="3.90.75.10">
    <property type="entry name" value="Homing Intron 3 (I-ppo) Encoded Endonuclease, Chain A"/>
    <property type="match status" value="1"/>
</dbReference>
<evidence type="ECO:0008006" key="3">
    <source>
        <dbReference type="Google" id="ProtNLM"/>
    </source>
</evidence>
<dbReference type="SUPFAM" id="SSF54060">
    <property type="entry name" value="His-Me finger endonucleases"/>
    <property type="match status" value="1"/>
</dbReference>
<sequence>MVIAHRFAWLIDQLEHHQVVTTMPDVVSHDCDNPICQNPSHLRVGTATSNRREWVARRDIPGSPLRDLRGARGRAEALRDAAKTRADLATVIDDGMGDVDRLQERLW</sequence>
<gene>
    <name evidence="1" type="ORF">EII35_03735</name>
</gene>
<dbReference type="InterPro" id="IPR044925">
    <property type="entry name" value="His-Me_finger_sf"/>
</dbReference>
<reference evidence="1 2" key="1">
    <citation type="submission" date="2018-11" db="EMBL/GenBank/DDBJ databases">
        <title>Genomes From Bacteria Associated with the Canine Oral Cavity: a Test Case for Automated Genome-Based Taxonomic Assignment.</title>
        <authorList>
            <person name="Coil D.A."/>
            <person name="Jospin G."/>
            <person name="Darling A.E."/>
            <person name="Wallis C."/>
            <person name="Davis I.J."/>
            <person name="Harris S."/>
            <person name="Eisen J.A."/>
            <person name="Holcombe L.J."/>
            <person name="O'Flynn C."/>
        </authorList>
    </citation>
    <scope>NUCLEOTIDE SEQUENCE [LARGE SCALE GENOMIC DNA]</scope>
    <source>
        <strain evidence="1 2">OH2822_COT-296</strain>
    </source>
</reference>
<dbReference type="AlphaFoldDB" id="A0A3P1WV85"/>
<organism evidence="1 2">
    <name type="scientific">Arachnia propionica</name>
    <dbReference type="NCBI Taxonomy" id="1750"/>
    <lineage>
        <taxon>Bacteria</taxon>
        <taxon>Bacillati</taxon>
        <taxon>Actinomycetota</taxon>
        <taxon>Actinomycetes</taxon>
        <taxon>Propionibacteriales</taxon>
        <taxon>Propionibacteriaceae</taxon>
        <taxon>Arachnia</taxon>
    </lineage>
</organism>
<dbReference type="InterPro" id="IPR044930">
    <property type="entry name" value="Homing_endonuclease_His-Me"/>
</dbReference>
<name>A0A3P1WV85_9ACTN</name>
<comment type="caution">
    <text evidence="1">The sequence shown here is derived from an EMBL/GenBank/DDBJ whole genome shotgun (WGS) entry which is preliminary data.</text>
</comment>
<dbReference type="Proteomes" id="UP000280935">
    <property type="component" value="Unassembled WGS sequence"/>
</dbReference>
<dbReference type="RefSeq" id="WP_125227127.1">
    <property type="nucleotide sequence ID" value="NZ_RQYT01000005.1"/>
</dbReference>
<dbReference type="EMBL" id="RQYT01000005">
    <property type="protein sequence ID" value="RRD50522.1"/>
    <property type="molecule type" value="Genomic_DNA"/>
</dbReference>
<proteinExistence type="predicted"/>
<evidence type="ECO:0000313" key="2">
    <source>
        <dbReference type="Proteomes" id="UP000280935"/>
    </source>
</evidence>
<accession>A0A3P1WV85</accession>
<evidence type="ECO:0000313" key="1">
    <source>
        <dbReference type="EMBL" id="RRD50522.1"/>
    </source>
</evidence>
<dbReference type="OrthoDB" id="3732358at2"/>
<dbReference type="GO" id="GO:0004519">
    <property type="term" value="F:endonuclease activity"/>
    <property type="evidence" value="ECO:0007669"/>
    <property type="project" value="InterPro"/>
</dbReference>
<protein>
    <recommendedName>
        <fullName evidence="3">HNH nuclease domain-containing protein</fullName>
    </recommendedName>
</protein>